<accession>A0A401LM34</accession>
<reference evidence="1 2" key="1">
    <citation type="journal article" date="2018" name="Int. J. Syst. Evol. Microbiol.">
        <title>Mesosutterella multiformis gen. nov., sp. nov., a member of the family Sutterellaceae and Sutterella megalosphaeroides sp. nov., isolated from human faeces.</title>
        <authorList>
            <person name="Sakamoto M."/>
            <person name="Ikeyama N."/>
            <person name="Kunihiro T."/>
            <person name="Iino T."/>
            <person name="Yuki M."/>
            <person name="Ohkuma M."/>
        </authorList>
    </citation>
    <scope>NUCLEOTIDE SEQUENCE [LARGE SCALE GENOMIC DNA]</scope>
    <source>
        <strain evidence="1 2">4NBBH2</strain>
    </source>
</reference>
<evidence type="ECO:0000313" key="2">
    <source>
        <dbReference type="Proteomes" id="UP000266091"/>
    </source>
</evidence>
<sequence length="221" mass="24832">MREVKDMENFLIQAAYDEKAVETESAREITASGVPLVIPAEYLGMERMEGDPEDAEIYGFNGEESDGVAFFSLIPREDALPFGDVDSVIENVHEILEETQGLIRVGSGSTASGRPFIYTIIKNVTEEGVLQYTLTLQIALEDRALNVQGFFNETGDGKKRERAVYSLRRILSEPWAADPYDPTFTRGRLMTQAERSAWDRDYPTHALSEARKLVKCLVEKN</sequence>
<name>A0A388SD30_9BURK</name>
<evidence type="ECO:0000313" key="1">
    <source>
        <dbReference type="EMBL" id="GBO94242.1"/>
    </source>
</evidence>
<dbReference type="EMBL" id="BGZJ01000001">
    <property type="protein sequence ID" value="GBO94242.1"/>
    <property type="molecule type" value="Genomic_DNA"/>
</dbReference>
<proteinExistence type="predicted"/>
<gene>
    <name evidence="1" type="ORF">MESMUL_15960</name>
</gene>
<protein>
    <submittedName>
        <fullName evidence="1">Uncharacterized protein</fullName>
    </submittedName>
</protein>
<accession>A0A388SD30</accession>
<keyword evidence="2" id="KW-1185">Reference proteome</keyword>
<comment type="caution">
    <text evidence="1">The sequence shown here is derived from an EMBL/GenBank/DDBJ whole genome shotgun (WGS) entry which is preliminary data.</text>
</comment>
<organism evidence="1 2">
    <name type="scientific">Mesosutterella multiformis</name>
    <dbReference type="NCBI Taxonomy" id="2259133"/>
    <lineage>
        <taxon>Bacteria</taxon>
        <taxon>Pseudomonadati</taxon>
        <taxon>Pseudomonadota</taxon>
        <taxon>Betaproteobacteria</taxon>
        <taxon>Burkholderiales</taxon>
        <taxon>Sutterellaceae</taxon>
        <taxon>Mesosutterella</taxon>
    </lineage>
</organism>
<dbReference type="AlphaFoldDB" id="A0A388SD30"/>
<dbReference type="Proteomes" id="UP000266091">
    <property type="component" value="Unassembled WGS sequence"/>
</dbReference>